<accession>A0A2R6NWG3</accession>
<evidence type="ECO:0000313" key="2">
    <source>
        <dbReference type="Proteomes" id="UP000186601"/>
    </source>
</evidence>
<dbReference type="Proteomes" id="UP000186601">
    <property type="component" value="Unassembled WGS sequence"/>
</dbReference>
<dbReference type="AlphaFoldDB" id="A0A2R6NWG3"/>
<gene>
    <name evidence="1" type="ORF">PHLCEN_2v7492</name>
</gene>
<reference evidence="1 2" key="1">
    <citation type="submission" date="2018-02" db="EMBL/GenBank/DDBJ databases">
        <title>Genome sequence of the basidiomycete white-rot fungus Phlebia centrifuga.</title>
        <authorList>
            <person name="Granchi Z."/>
            <person name="Peng M."/>
            <person name="de Vries R.P."/>
            <person name="Hilden K."/>
            <person name="Makela M.R."/>
            <person name="Grigoriev I."/>
            <person name="Riley R."/>
        </authorList>
    </citation>
    <scope>NUCLEOTIDE SEQUENCE [LARGE SCALE GENOMIC DNA]</scope>
    <source>
        <strain evidence="1 2">FBCC195</strain>
    </source>
</reference>
<name>A0A2R6NWG3_9APHY</name>
<protein>
    <submittedName>
        <fullName evidence="1">Uncharacterized protein</fullName>
    </submittedName>
</protein>
<sequence length="61" mass="6650">MPSLLVEEVSEYYNKTEESGGLQESYLSPALTDNYKNGFLCLSPPLVKEACEKATEAGAHP</sequence>
<comment type="caution">
    <text evidence="1">The sequence shown here is derived from an EMBL/GenBank/DDBJ whole genome shotgun (WGS) entry which is preliminary data.</text>
</comment>
<organism evidence="1 2">
    <name type="scientific">Hermanssonia centrifuga</name>
    <dbReference type="NCBI Taxonomy" id="98765"/>
    <lineage>
        <taxon>Eukaryota</taxon>
        <taxon>Fungi</taxon>
        <taxon>Dikarya</taxon>
        <taxon>Basidiomycota</taxon>
        <taxon>Agaricomycotina</taxon>
        <taxon>Agaricomycetes</taxon>
        <taxon>Polyporales</taxon>
        <taxon>Meruliaceae</taxon>
        <taxon>Hermanssonia</taxon>
    </lineage>
</organism>
<proteinExistence type="predicted"/>
<dbReference type="EMBL" id="MLYV02000754">
    <property type="protein sequence ID" value="PSR78235.1"/>
    <property type="molecule type" value="Genomic_DNA"/>
</dbReference>
<keyword evidence="2" id="KW-1185">Reference proteome</keyword>
<evidence type="ECO:0000313" key="1">
    <source>
        <dbReference type="EMBL" id="PSR78235.1"/>
    </source>
</evidence>